<name>A0A8T3DWK0_9TELE</name>
<evidence type="ECO:0000313" key="2">
    <source>
        <dbReference type="Proteomes" id="UP000829720"/>
    </source>
</evidence>
<keyword evidence="2" id="KW-1185">Reference proteome</keyword>
<protein>
    <submittedName>
        <fullName evidence="1">Uncharacterized protein</fullName>
    </submittedName>
</protein>
<accession>A0A8T3DWK0</accession>
<dbReference type="Proteomes" id="UP000829720">
    <property type="component" value="Unassembled WGS sequence"/>
</dbReference>
<dbReference type="EMBL" id="JAERUA010000004">
    <property type="protein sequence ID" value="KAI1900204.1"/>
    <property type="molecule type" value="Genomic_DNA"/>
</dbReference>
<sequence length="113" mass="12755">MLSLIALDETVPTQMASPPSWLSVPPFPKKRRPLRLPFLPPILPFSHHIQLHVCKSGHYPQRQRLALAPQTEAPGRSAHTSVRTLPTQKPGPMSTVCFFSAVLDFNDYTCLRW</sequence>
<reference evidence="1" key="1">
    <citation type="submission" date="2021-01" db="EMBL/GenBank/DDBJ databases">
        <authorList>
            <person name="Zahm M."/>
            <person name="Roques C."/>
            <person name="Cabau C."/>
            <person name="Klopp C."/>
            <person name="Donnadieu C."/>
            <person name="Jouanno E."/>
            <person name="Lampietro C."/>
            <person name="Louis A."/>
            <person name="Herpin A."/>
            <person name="Echchiki A."/>
            <person name="Berthelot C."/>
            <person name="Parey E."/>
            <person name="Roest-Crollius H."/>
            <person name="Braasch I."/>
            <person name="Postlethwait J."/>
            <person name="Bobe J."/>
            <person name="Montfort J."/>
            <person name="Bouchez O."/>
            <person name="Begum T."/>
            <person name="Mejri S."/>
            <person name="Adams A."/>
            <person name="Chen W.-J."/>
            <person name="Guiguen Y."/>
        </authorList>
    </citation>
    <scope>NUCLEOTIDE SEQUENCE</scope>
    <source>
        <tissue evidence="1">Blood</tissue>
    </source>
</reference>
<proteinExistence type="predicted"/>
<organism evidence="1 2">
    <name type="scientific">Albula goreensis</name>
    <dbReference type="NCBI Taxonomy" id="1534307"/>
    <lineage>
        <taxon>Eukaryota</taxon>
        <taxon>Metazoa</taxon>
        <taxon>Chordata</taxon>
        <taxon>Craniata</taxon>
        <taxon>Vertebrata</taxon>
        <taxon>Euteleostomi</taxon>
        <taxon>Actinopterygii</taxon>
        <taxon>Neopterygii</taxon>
        <taxon>Teleostei</taxon>
        <taxon>Albuliformes</taxon>
        <taxon>Albulidae</taxon>
        <taxon>Albula</taxon>
    </lineage>
</organism>
<comment type="caution">
    <text evidence="1">The sequence shown here is derived from an EMBL/GenBank/DDBJ whole genome shotgun (WGS) entry which is preliminary data.</text>
</comment>
<evidence type="ECO:0000313" key="1">
    <source>
        <dbReference type="EMBL" id="KAI1900204.1"/>
    </source>
</evidence>
<dbReference type="AlphaFoldDB" id="A0A8T3DWK0"/>
<gene>
    <name evidence="1" type="ORF">AGOR_G00047600</name>
</gene>